<evidence type="ECO:0000259" key="1">
    <source>
        <dbReference type="Pfam" id="PF03129"/>
    </source>
</evidence>
<dbReference type="PANTHER" id="PTHR42753:SF2">
    <property type="entry name" value="PROLINE--TRNA LIGASE"/>
    <property type="match status" value="1"/>
</dbReference>
<dbReference type="Gene3D" id="3.30.930.10">
    <property type="entry name" value="Bira Bifunctional Protein, Domain 2"/>
    <property type="match status" value="1"/>
</dbReference>
<organism evidence="2">
    <name type="scientific">marine metagenome</name>
    <dbReference type="NCBI Taxonomy" id="408172"/>
    <lineage>
        <taxon>unclassified sequences</taxon>
        <taxon>metagenomes</taxon>
        <taxon>ecological metagenomes</taxon>
    </lineage>
</organism>
<reference evidence="2" key="1">
    <citation type="submission" date="2018-05" db="EMBL/GenBank/DDBJ databases">
        <authorList>
            <person name="Lanie J.A."/>
            <person name="Ng W.-L."/>
            <person name="Kazmierczak K.M."/>
            <person name="Andrzejewski T.M."/>
            <person name="Davidsen T.M."/>
            <person name="Wayne K.J."/>
            <person name="Tettelin H."/>
            <person name="Glass J.I."/>
            <person name="Rusch D."/>
            <person name="Podicherti R."/>
            <person name="Tsui H.-C.T."/>
            <person name="Winkler M.E."/>
        </authorList>
    </citation>
    <scope>NUCLEOTIDE SEQUENCE</scope>
</reference>
<feature type="domain" description="Anticodon-binding" evidence="1">
    <location>
        <begin position="102"/>
        <end position="193"/>
    </location>
</feature>
<dbReference type="SUPFAM" id="SSF55681">
    <property type="entry name" value="Class II aaRS and biotin synthetases"/>
    <property type="match status" value="1"/>
</dbReference>
<evidence type="ECO:0000313" key="2">
    <source>
        <dbReference type="EMBL" id="SVD29850.1"/>
    </source>
</evidence>
<dbReference type="EMBL" id="UINC01141861">
    <property type="protein sequence ID" value="SVD29850.1"/>
    <property type="molecule type" value="Genomic_DNA"/>
</dbReference>
<dbReference type="InterPro" id="IPR004154">
    <property type="entry name" value="Anticodon-bd"/>
</dbReference>
<dbReference type="CDD" id="cd00861">
    <property type="entry name" value="ProRS_anticodon_short"/>
    <property type="match status" value="1"/>
</dbReference>
<dbReference type="PANTHER" id="PTHR42753">
    <property type="entry name" value="MITOCHONDRIAL RIBOSOME PROTEIN L39/PROLYL-TRNA LIGASE FAMILY MEMBER"/>
    <property type="match status" value="1"/>
</dbReference>
<dbReference type="GO" id="GO:0006433">
    <property type="term" value="P:prolyl-tRNA aminoacylation"/>
    <property type="evidence" value="ECO:0007669"/>
    <property type="project" value="TreeGrafter"/>
</dbReference>
<feature type="non-terminal residue" evidence="2">
    <location>
        <position position="1"/>
    </location>
</feature>
<dbReference type="GO" id="GO:0005829">
    <property type="term" value="C:cytosol"/>
    <property type="evidence" value="ECO:0007669"/>
    <property type="project" value="TreeGrafter"/>
</dbReference>
<proteinExistence type="predicted"/>
<dbReference type="GO" id="GO:0004827">
    <property type="term" value="F:proline-tRNA ligase activity"/>
    <property type="evidence" value="ECO:0007669"/>
    <property type="project" value="TreeGrafter"/>
</dbReference>
<dbReference type="AlphaFoldDB" id="A0A382U6C9"/>
<dbReference type="Gene3D" id="3.40.50.800">
    <property type="entry name" value="Anticodon-binding domain"/>
    <property type="match status" value="1"/>
</dbReference>
<dbReference type="InterPro" id="IPR045864">
    <property type="entry name" value="aa-tRNA-synth_II/BPL/LPL"/>
</dbReference>
<accession>A0A382U6C9</accession>
<sequence length="195" mass="21951">AINAELLIKAQSDQNAESLEGQPSPDGKGNLKLKRGIEVGHIFKLGTKYSKSMKLHLQGEKGNIYPEMGCYGIGISRIVAAAIEQNNDEKGIIWPKQISPYQIALIEINPKKEPSLNLMCQKLYESLKKNGQEVLWDDREQNPGVKFSDMELLGIPQMIIVGEKSFKENKVEFKKRDEEKTTLLGLQEVLTRLEV</sequence>
<dbReference type="InterPro" id="IPR044140">
    <property type="entry name" value="ProRS_anticodon_short"/>
</dbReference>
<dbReference type="InterPro" id="IPR050062">
    <property type="entry name" value="Pro-tRNA_synthetase"/>
</dbReference>
<dbReference type="InterPro" id="IPR036621">
    <property type="entry name" value="Anticodon-bd_dom_sf"/>
</dbReference>
<gene>
    <name evidence="2" type="ORF">METZ01_LOCUS382704</name>
</gene>
<dbReference type="Pfam" id="PF03129">
    <property type="entry name" value="HGTP_anticodon"/>
    <property type="match status" value="1"/>
</dbReference>
<dbReference type="SUPFAM" id="SSF52954">
    <property type="entry name" value="Class II aaRS ABD-related"/>
    <property type="match status" value="1"/>
</dbReference>
<protein>
    <recommendedName>
        <fullName evidence="1">Anticodon-binding domain-containing protein</fullName>
    </recommendedName>
</protein>
<name>A0A382U6C9_9ZZZZ</name>